<comment type="caution">
    <text evidence="1">The sequence shown here is derived from an EMBL/GenBank/DDBJ whole genome shotgun (WGS) entry which is preliminary data.</text>
</comment>
<protein>
    <submittedName>
        <fullName evidence="1">Uncharacterized protein</fullName>
    </submittedName>
</protein>
<keyword evidence="2" id="KW-1185">Reference proteome</keyword>
<dbReference type="Proteomes" id="UP000784294">
    <property type="component" value="Unassembled WGS sequence"/>
</dbReference>
<evidence type="ECO:0000313" key="1">
    <source>
        <dbReference type="EMBL" id="VEL32086.1"/>
    </source>
</evidence>
<sequence length="81" mass="9052">MPGCRLNIRKDCYSSFAADGFPRRSQLRILHLERVLVLRDATSCWLALTCDLGQTLACLEARVDALASSLSTCRLRTDKAH</sequence>
<evidence type="ECO:0000313" key="2">
    <source>
        <dbReference type="Proteomes" id="UP000784294"/>
    </source>
</evidence>
<organism evidence="1 2">
    <name type="scientific">Protopolystoma xenopodis</name>
    <dbReference type="NCBI Taxonomy" id="117903"/>
    <lineage>
        <taxon>Eukaryota</taxon>
        <taxon>Metazoa</taxon>
        <taxon>Spiralia</taxon>
        <taxon>Lophotrochozoa</taxon>
        <taxon>Platyhelminthes</taxon>
        <taxon>Monogenea</taxon>
        <taxon>Polyopisthocotylea</taxon>
        <taxon>Polystomatidea</taxon>
        <taxon>Polystomatidae</taxon>
        <taxon>Protopolystoma</taxon>
    </lineage>
</organism>
<proteinExistence type="predicted"/>
<gene>
    <name evidence="1" type="ORF">PXEA_LOCUS25526</name>
</gene>
<dbReference type="AlphaFoldDB" id="A0A3S5CS61"/>
<name>A0A3S5CS61_9PLAT</name>
<accession>A0A3S5CS61</accession>
<dbReference type="EMBL" id="CAAALY010130044">
    <property type="protein sequence ID" value="VEL32086.1"/>
    <property type="molecule type" value="Genomic_DNA"/>
</dbReference>
<reference evidence="1" key="1">
    <citation type="submission" date="2018-11" db="EMBL/GenBank/DDBJ databases">
        <authorList>
            <consortium name="Pathogen Informatics"/>
        </authorList>
    </citation>
    <scope>NUCLEOTIDE SEQUENCE</scope>
</reference>